<dbReference type="Proteomes" id="UP001597493">
    <property type="component" value="Unassembled WGS sequence"/>
</dbReference>
<evidence type="ECO:0000313" key="6">
    <source>
        <dbReference type="Proteomes" id="UP001597493"/>
    </source>
</evidence>
<dbReference type="InterPro" id="IPR028082">
    <property type="entry name" value="Peripla_BP_I"/>
</dbReference>
<evidence type="ECO:0000256" key="1">
    <source>
        <dbReference type="ARBA" id="ARBA00004196"/>
    </source>
</evidence>
<accession>A0ABW5R3E6</accession>
<organism evidence="5 6">
    <name type="scientific">Paenibacillus thailandensis</name>
    <dbReference type="NCBI Taxonomy" id="393250"/>
    <lineage>
        <taxon>Bacteria</taxon>
        <taxon>Bacillati</taxon>
        <taxon>Bacillota</taxon>
        <taxon>Bacilli</taxon>
        <taxon>Bacillales</taxon>
        <taxon>Paenibacillaceae</taxon>
        <taxon>Paenibacillus</taxon>
    </lineage>
</organism>
<protein>
    <submittedName>
        <fullName evidence="5">Sugar ABC transporter substrate-binding protein</fullName>
    </submittedName>
</protein>
<comment type="subcellular location">
    <subcellularLocation>
        <location evidence="1">Cell envelope</location>
    </subcellularLocation>
</comment>
<keyword evidence="6" id="KW-1185">Reference proteome</keyword>
<reference evidence="6" key="1">
    <citation type="journal article" date="2019" name="Int. J. Syst. Evol. Microbiol.">
        <title>The Global Catalogue of Microorganisms (GCM) 10K type strain sequencing project: providing services to taxonomists for standard genome sequencing and annotation.</title>
        <authorList>
            <consortium name="The Broad Institute Genomics Platform"/>
            <consortium name="The Broad Institute Genome Sequencing Center for Infectious Disease"/>
            <person name="Wu L."/>
            <person name="Ma J."/>
        </authorList>
    </citation>
    <scope>NUCLEOTIDE SEQUENCE [LARGE SCALE GENOMIC DNA]</scope>
    <source>
        <strain evidence="6">TISTR 1827</strain>
    </source>
</reference>
<name>A0ABW5R3E6_9BACL</name>
<evidence type="ECO:0000256" key="3">
    <source>
        <dbReference type="ARBA" id="ARBA00022729"/>
    </source>
</evidence>
<keyword evidence="3" id="KW-0732">Signal</keyword>
<dbReference type="InterPro" id="IPR025997">
    <property type="entry name" value="SBP_2_dom"/>
</dbReference>
<feature type="domain" description="Periplasmic binding protein" evidence="4">
    <location>
        <begin position="48"/>
        <end position="302"/>
    </location>
</feature>
<dbReference type="Gene3D" id="3.40.50.2300">
    <property type="match status" value="2"/>
</dbReference>
<evidence type="ECO:0000313" key="5">
    <source>
        <dbReference type="EMBL" id="MFD2663306.1"/>
    </source>
</evidence>
<dbReference type="Pfam" id="PF13407">
    <property type="entry name" value="Peripla_BP_4"/>
    <property type="match status" value="1"/>
</dbReference>
<sequence length="324" mass="36123">MRKTVFIALGAIGFVLFYFTFQSTYKVFRADWLPPEAPERAAQYRLVLITQDLETPFWVKVASGAAEEARRSGAAIEVWGSYGNNREDFLKKLEIAIDSKVDGIIVQGLDTDEFKQLTKVKAAFYGIPVITVASDVPMEESSRRTYVGSDQFKAGQMIAEQLVQDMGTAGKVIVLGESSREYYQQQRLEGITAFLKNYPGIRTVYAGTPEARERVIAATRDLMNRLPDVQAFIAVNASIAGAMIHEIGSRSRVEPYYIYSFDDSPDAEALLEEGKLDGMIGQAPEEMGRLSVRLTMQWLRGETVPLDTDGYLTPVRMLRSGETP</sequence>
<comment type="caution">
    <text evidence="5">The sequence shown here is derived from an EMBL/GenBank/DDBJ whole genome shotgun (WGS) entry which is preliminary data.</text>
</comment>
<dbReference type="EMBL" id="JBHUMY010000041">
    <property type="protein sequence ID" value="MFD2663306.1"/>
    <property type="molecule type" value="Genomic_DNA"/>
</dbReference>
<dbReference type="SUPFAM" id="SSF53822">
    <property type="entry name" value="Periplasmic binding protein-like I"/>
    <property type="match status" value="1"/>
</dbReference>
<dbReference type="PANTHER" id="PTHR46847:SF1">
    <property type="entry name" value="D-ALLOSE-BINDING PERIPLASMIC PROTEIN-RELATED"/>
    <property type="match status" value="1"/>
</dbReference>
<proteinExistence type="inferred from homology"/>
<gene>
    <name evidence="5" type="ORF">ACFSW5_24005</name>
</gene>
<comment type="similarity">
    <text evidence="2">Belongs to the bacterial solute-binding protein 2 family.</text>
</comment>
<evidence type="ECO:0000256" key="2">
    <source>
        <dbReference type="ARBA" id="ARBA00007639"/>
    </source>
</evidence>
<dbReference type="RefSeq" id="WP_379279058.1">
    <property type="nucleotide sequence ID" value="NZ_JBHUGT010000039.1"/>
</dbReference>
<evidence type="ECO:0000259" key="4">
    <source>
        <dbReference type="Pfam" id="PF13407"/>
    </source>
</evidence>
<dbReference type="PANTHER" id="PTHR46847">
    <property type="entry name" value="D-ALLOSE-BINDING PERIPLASMIC PROTEIN-RELATED"/>
    <property type="match status" value="1"/>
</dbReference>